<dbReference type="EMBL" id="GEDG01003445">
    <property type="protein sequence ID" value="JAP34956.1"/>
    <property type="molecule type" value="Transcribed_RNA"/>
</dbReference>
<evidence type="ECO:0000313" key="1">
    <source>
        <dbReference type="EMBL" id="JAP34956.1"/>
    </source>
</evidence>
<proteinExistence type="predicted"/>
<organism evidence="1">
    <name type="scientific">Solanum chacoense</name>
    <name type="common">Chaco potato</name>
    <dbReference type="NCBI Taxonomy" id="4108"/>
    <lineage>
        <taxon>Eukaryota</taxon>
        <taxon>Viridiplantae</taxon>
        <taxon>Streptophyta</taxon>
        <taxon>Embryophyta</taxon>
        <taxon>Tracheophyta</taxon>
        <taxon>Spermatophyta</taxon>
        <taxon>Magnoliopsida</taxon>
        <taxon>eudicotyledons</taxon>
        <taxon>Gunneridae</taxon>
        <taxon>Pentapetalae</taxon>
        <taxon>asterids</taxon>
        <taxon>lamiids</taxon>
        <taxon>Solanales</taxon>
        <taxon>Solanaceae</taxon>
        <taxon>Solanoideae</taxon>
        <taxon>Solaneae</taxon>
        <taxon>Solanum</taxon>
    </lineage>
</organism>
<name>A0A0V0IQT9_SOLCH</name>
<sequence length="72" mass="8505">MGSYFYMGKHHIRNYCSTIKRKFKDSRKVDRFSLCYVMVCFDSAPKKKYNCGSFKKRELGITQSESPFNLSD</sequence>
<protein>
    <submittedName>
        <fullName evidence="1">Putative ovule protein</fullName>
    </submittedName>
</protein>
<dbReference type="AlphaFoldDB" id="A0A0V0IQT9"/>
<reference evidence="1" key="1">
    <citation type="submission" date="2015-12" db="EMBL/GenBank/DDBJ databases">
        <title>Gene expression during late stages of embryo sac development: a critical building block for successful pollen-pistil interactions.</title>
        <authorList>
            <person name="Liu Y."/>
            <person name="Joly V."/>
            <person name="Sabar M."/>
            <person name="Matton D.P."/>
        </authorList>
    </citation>
    <scope>NUCLEOTIDE SEQUENCE</scope>
</reference>
<accession>A0A0V0IQT9</accession>